<dbReference type="PANTHER" id="PTHR45639">
    <property type="entry name" value="HSC70CB, ISOFORM G-RELATED"/>
    <property type="match status" value="1"/>
</dbReference>
<name>S9W726_9TRYP</name>
<dbReference type="Gene3D" id="3.30.420.40">
    <property type="match status" value="2"/>
</dbReference>
<dbReference type="Gene3D" id="1.25.40.10">
    <property type="entry name" value="Tetratricopeptide repeat domain"/>
    <property type="match status" value="1"/>
</dbReference>
<dbReference type="PANTHER" id="PTHR45639:SF4">
    <property type="entry name" value="HSC70CB, ISOFORM G"/>
    <property type="match status" value="1"/>
</dbReference>
<dbReference type="InterPro" id="IPR019734">
    <property type="entry name" value="TPR_rpt"/>
</dbReference>
<reference evidence="4 5" key="1">
    <citation type="journal article" date="2013" name="PLoS ONE">
        <title>Predicting the Proteins of Angomonas deanei, Strigomonas culicis and Their Respective Endosymbionts Reveals New Aspects of the Trypanosomatidae Family.</title>
        <authorList>
            <person name="Motta M.C."/>
            <person name="Martins A.C."/>
            <person name="de Souza S.S."/>
            <person name="Catta-Preta C.M."/>
            <person name="Silva R."/>
            <person name="Klein C.C."/>
            <person name="de Almeida L.G."/>
            <person name="de Lima Cunha O."/>
            <person name="Ciapina L.P."/>
            <person name="Brocchi M."/>
            <person name="Colabardini A.C."/>
            <person name="de Araujo Lima B."/>
            <person name="Machado C.R."/>
            <person name="de Almeida Soares C.M."/>
            <person name="Probst C.M."/>
            <person name="de Menezes C.B."/>
            <person name="Thompson C.E."/>
            <person name="Bartholomeu D.C."/>
            <person name="Gradia D.F."/>
            <person name="Pavoni D.P."/>
            <person name="Grisard E.C."/>
            <person name="Fantinatti-Garboggini F."/>
            <person name="Marchini F.K."/>
            <person name="Rodrigues-Luiz G.F."/>
            <person name="Wagner G."/>
            <person name="Goldman G.H."/>
            <person name="Fietto J.L."/>
            <person name="Elias M.C."/>
            <person name="Goldman M.H."/>
            <person name="Sagot M.F."/>
            <person name="Pereira M."/>
            <person name="Stoco P.H."/>
            <person name="de Mendonca-Neto R.P."/>
            <person name="Teixeira S.M."/>
            <person name="Maciel T.E."/>
            <person name="de Oliveira Mendes T.A."/>
            <person name="Urmenyi T.P."/>
            <person name="de Souza W."/>
            <person name="Schenkman S."/>
            <person name="de Vasconcelos A.T."/>
        </authorList>
    </citation>
    <scope>NUCLEOTIDE SEQUENCE [LARGE SCALE GENOMIC DNA]</scope>
</reference>
<sequence length="801" mass="86833">MTEATADAAAKPLNPTLGIDLGADTTRLAYLQLERPMPTIVRNELSNEATHTMVTFGGAGDGRCYGESAASKQITKAKETVVDLATWLYGGHSRENQSSSLHDSNLNELRHLSGVELHAVQVAAYFIKSMLRLVEQHPAHVQHVASEAAGAPAGDSINHHLPVCVAVPAVIGPAGIAAVRECCLLAGIPQAETFIAHSDEAVAVYMHHLHYANLPSLRASPPAAPAVVVILDVGQSSMCGCVLQASQERLTKVATHASGTGSGDIDIALCGYVYEEIAKKHAKELSELAGCHVGSDTLGFRGNVKVWRKLIRECKKTKEVLSSVEEANVQLEGLVGDLDIVVPVSRRTLDHLISPILSEMREMLIKLRDAALAVSTAGAPLRIEVIGGGWRTTCVAELIKHVFQVERLGVSLDPSLAVAEGAAILAALCAYPVTAADADDLVSVSADEAAGRRHAVHRVVLERFELTDPRAVTAAQLSEQQEAAVVAWAAMELKLAEMDQFIKERLQLINELDSFVLQTLDALTAALTPAADATEEAKASLASRAEAGQQYLHTISDYISDDCHGDPKELVQAKLEQTRSHMTAYFPELAAYYAAEEAKRLAKEEALRQLSDAHAREVERGDGDDGDSLKTDPQRLRMAQRRREQGQALFKEECWAEAQKRFVQALAVLGQLYDLKNPETLEQRRAISLSCHLNIASCSIKLQLWRNALNNSNSVLELSPDHPKGLFRRGQARLGLQELPEAVGDLQRAADLSQQDAAVVAELNRAKEALEKAEGAGEEDVFEDVCLNMYKQYRKPKQTSN</sequence>
<accession>S9W726</accession>
<dbReference type="GO" id="GO:0005634">
    <property type="term" value="C:nucleus"/>
    <property type="evidence" value="ECO:0007669"/>
    <property type="project" value="TreeGrafter"/>
</dbReference>
<dbReference type="InterPro" id="IPR043129">
    <property type="entry name" value="ATPase_NBD"/>
</dbReference>
<keyword evidence="4" id="KW-0346">Stress response</keyword>
<dbReference type="GO" id="GO:0005524">
    <property type="term" value="F:ATP binding"/>
    <property type="evidence" value="ECO:0007669"/>
    <property type="project" value="UniProtKB-KW"/>
</dbReference>
<organism evidence="4 5">
    <name type="scientific">Strigomonas culicis</name>
    <dbReference type="NCBI Taxonomy" id="28005"/>
    <lineage>
        <taxon>Eukaryota</taxon>
        <taxon>Discoba</taxon>
        <taxon>Euglenozoa</taxon>
        <taxon>Kinetoplastea</taxon>
        <taxon>Metakinetoplastina</taxon>
        <taxon>Trypanosomatida</taxon>
        <taxon>Trypanosomatidae</taxon>
        <taxon>Strigomonadinae</taxon>
        <taxon>Strigomonas</taxon>
    </lineage>
</organism>
<proteinExistence type="predicted"/>
<dbReference type="InterPro" id="IPR011990">
    <property type="entry name" value="TPR-like_helical_dom_sf"/>
</dbReference>
<evidence type="ECO:0000256" key="3">
    <source>
        <dbReference type="SAM" id="MobiDB-lite"/>
    </source>
</evidence>
<dbReference type="GO" id="GO:0140662">
    <property type="term" value="F:ATP-dependent protein folding chaperone"/>
    <property type="evidence" value="ECO:0007669"/>
    <property type="project" value="InterPro"/>
</dbReference>
<dbReference type="InterPro" id="IPR013126">
    <property type="entry name" value="Hsp_70_fam"/>
</dbReference>
<evidence type="ECO:0000313" key="5">
    <source>
        <dbReference type="Proteomes" id="UP000015354"/>
    </source>
</evidence>
<dbReference type="SUPFAM" id="SSF48452">
    <property type="entry name" value="TPR-like"/>
    <property type="match status" value="1"/>
</dbReference>
<keyword evidence="5" id="KW-1185">Reference proteome</keyword>
<dbReference type="Pfam" id="PF00012">
    <property type="entry name" value="HSP70"/>
    <property type="match status" value="1"/>
</dbReference>
<keyword evidence="1" id="KW-0547">Nucleotide-binding</keyword>
<dbReference type="GO" id="GO:0005829">
    <property type="term" value="C:cytosol"/>
    <property type="evidence" value="ECO:0007669"/>
    <property type="project" value="TreeGrafter"/>
</dbReference>
<dbReference type="Gene3D" id="3.30.30.30">
    <property type="match status" value="1"/>
</dbReference>
<gene>
    <name evidence="4" type="ORF">STCU_03275</name>
</gene>
<dbReference type="SUPFAM" id="SSF53067">
    <property type="entry name" value="Actin-like ATPase domain"/>
    <property type="match status" value="2"/>
</dbReference>
<dbReference type="AlphaFoldDB" id="S9W726"/>
<feature type="region of interest" description="Disordered" evidence="3">
    <location>
        <begin position="613"/>
        <end position="642"/>
    </location>
</feature>
<protein>
    <submittedName>
        <fullName evidence="4">Heat shock protein 110kDa</fullName>
    </submittedName>
</protein>
<evidence type="ECO:0000256" key="1">
    <source>
        <dbReference type="ARBA" id="ARBA00022741"/>
    </source>
</evidence>
<dbReference type="Gene3D" id="3.90.640.10">
    <property type="entry name" value="Actin, Chain A, domain 4"/>
    <property type="match status" value="1"/>
</dbReference>
<dbReference type="EMBL" id="ATMH01003275">
    <property type="protein sequence ID" value="EPY31750.1"/>
    <property type="molecule type" value="Genomic_DNA"/>
</dbReference>
<evidence type="ECO:0000313" key="4">
    <source>
        <dbReference type="EMBL" id="EPY31750.1"/>
    </source>
</evidence>
<dbReference type="OrthoDB" id="433738at2759"/>
<dbReference type="Proteomes" id="UP000015354">
    <property type="component" value="Unassembled WGS sequence"/>
</dbReference>
<dbReference type="SMART" id="SM00028">
    <property type="entry name" value="TPR"/>
    <property type="match status" value="3"/>
</dbReference>
<keyword evidence="2" id="KW-0067">ATP-binding</keyword>
<comment type="caution">
    <text evidence="4">The sequence shown here is derived from an EMBL/GenBank/DDBJ whole genome shotgun (WGS) entry which is preliminary data.</text>
</comment>
<evidence type="ECO:0000256" key="2">
    <source>
        <dbReference type="ARBA" id="ARBA00022840"/>
    </source>
</evidence>